<evidence type="ECO:0000313" key="4">
    <source>
        <dbReference type="EMBL" id="KDR26964.1"/>
    </source>
</evidence>
<comment type="caution">
    <text evidence="4">The sequence shown here is derived from an EMBL/GenBank/DDBJ whole genome shotgun (WGS) entry which is preliminary data.</text>
</comment>
<feature type="domain" description="CBS" evidence="3">
    <location>
        <begin position="77"/>
        <end position="132"/>
    </location>
</feature>
<dbReference type="InterPro" id="IPR044725">
    <property type="entry name" value="CBSX3_CBS_dom"/>
</dbReference>
<dbReference type="PANTHER" id="PTHR43080:SF2">
    <property type="entry name" value="CBS DOMAIN-CONTAINING PROTEIN"/>
    <property type="match status" value="1"/>
</dbReference>
<evidence type="ECO:0000256" key="1">
    <source>
        <dbReference type="ARBA" id="ARBA00023122"/>
    </source>
</evidence>
<reference evidence="4 5" key="1">
    <citation type="submission" date="2014-03" db="EMBL/GenBank/DDBJ databases">
        <title>Draft Genome Sequences of Four Burkholderia Strains.</title>
        <authorList>
            <person name="Liu X.Y."/>
            <person name="Li C.X."/>
            <person name="Xu J.H."/>
        </authorList>
    </citation>
    <scope>NUCLEOTIDE SEQUENCE [LARGE SCALE GENOMIC DNA]</scope>
    <source>
        <strain evidence="4 5">OP-1</strain>
    </source>
</reference>
<dbReference type="EMBL" id="JFHD01000029">
    <property type="protein sequence ID" value="KDR26964.1"/>
    <property type="molecule type" value="Genomic_DNA"/>
</dbReference>
<dbReference type="SUPFAM" id="SSF54631">
    <property type="entry name" value="CBS-domain pair"/>
    <property type="match status" value="1"/>
</dbReference>
<dbReference type="CDD" id="cd04623">
    <property type="entry name" value="CBS_pair_bac_euk"/>
    <property type="match status" value="1"/>
</dbReference>
<dbReference type="InterPro" id="IPR000644">
    <property type="entry name" value="CBS_dom"/>
</dbReference>
<organism evidence="4 5">
    <name type="scientific">Caballeronia zhejiangensis</name>
    <dbReference type="NCBI Taxonomy" id="871203"/>
    <lineage>
        <taxon>Bacteria</taxon>
        <taxon>Pseudomonadati</taxon>
        <taxon>Pseudomonadota</taxon>
        <taxon>Betaproteobacteria</taxon>
        <taxon>Burkholderiales</taxon>
        <taxon>Burkholderiaceae</taxon>
        <taxon>Caballeronia</taxon>
    </lineage>
</organism>
<dbReference type="PROSITE" id="PS51371">
    <property type="entry name" value="CBS"/>
    <property type="match status" value="2"/>
</dbReference>
<evidence type="ECO:0000256" key="2">
    <source>
        <dbReference type="PROSITE-ProRule" id="PRU00703"/>
    </source>
</evidence>
<sequence>MSTVKQVLKAKRDTTVHTIDAEASVYEAIALMSRAEVGALVVVVGDAVCGIVTERDYARKVILQDNVSRTTTVCEIMTAPVMSVSLGTSADECMTLMTRQRIRHLPVIEGGRLVGMISIGDMVRHLIEEQQFAIDQLESYVRGPRHDAPTCALTRRSEIPQTLALRIV</sequence>
<dbReference type="AlphaFoldDB" id="A0A656QCJ4"/>
<gene>
    <name evidence="4" type="ORF">BG60_18965</name>
</gene>
<dbReference type="PANTHER" id="PTHR43080">
    <property type="entry name" value="CBS DOMAIN-CONTAINING PROTEIN CBSX3, MITOCHONDRIAL"/>
    <property type="match status" value="1"/>
</dbReference>
<evidence type="ECO:0000313" key="5">
    <source>
        <dbReference type="Proteomes" id="UP000027451"/>
    </source>
</evidence>
<keyword evidence="5" id="KW-1185">Reference proteome</keyword>
<dbReference type="InterPro" id="IPR046342">
    <property type="entry name" value="CBS_dom_sf"/>
</dbReference>
<dbReference type="RefSeq" id="WP_034473379.1">
    <property type="nucleotide sequence ID" value="NZ_JFHD01000029.1"/>
</dbReference>
<dbReference type="Gene3D" id="3.10.580.10">
    <property type="entry name" value="CBS-domain"/>
    <property type="match status" value="1"/>
</dbReference>
<evidence type="ECO:0000259" key="3">
    <source>
        <dbReference type="PROSITE" id="PS51371"/>
    </source>
</evidence>
<dbReference type="InterPro" id="IPR051257">
    <property type="entry name" value="Diverse_CBS-Domain"/>
</dbReference>
<feature type="domain" description="CBS" evidence="3">
    <location>
        <begin position="12"/>
        <end position="68"/>
    </location>
</feature>
<keyword evidence="1 2" id="KW-0129">CBS domain</keyword>
<name>A0A656QCJ4_9BURK</name>
<protein>
    <submittedName>
        <fullName evidence="4">Inosine-5-monophosphate dehydrogenase</fullName>
    </submittedName>
</protein>
<dbReference type="SMART" id="SM00116">
    <property type="entry name" value="CBS"/>
    <property type="match status" value="2"/>
</dbReference>
<dbReference type="Proteomes" id="UP000027451">
    <property type="component" value="Unassembled WGS sequence"/>
</dbReference>
<dbReference type="Pfam" id="PF00571">
    <property type="entry name" value="CBS"/>
    <property type="match status" value="2"/>
</dbReference>
<proteinExistence type="predicted"/>
<accession>A0A656QCJ4</accession>